<reference evidence="2 5" key="2">
    <citation type="submission" date="2018-12" db="EMBL/GenBank/DDBJ databases">
        <title>Comparitive functional genomics of dry heat resistant strains isolated from the viking spacecraft.</title>
        <authorList>
            <person name="Seuylemezian A."/>
            <person name="Vaishampayan P."/>
        </authorList>
    </citation>
    <scope>NUCLEOTIDE SEQUENCE [LARGE SCALE GENOMIC DNA]</scope>
    <source>
        <strain evidence="2 5">M6-11</strain>
    </source>
</reference>
<evidence type="ECO:0000313" key="3">
    <source>
        <dbReference type="EMBL" id="SDE11000.1"/>
    </source>
</evidence>
<organism evidence="3 4">
    <name type="scientific">Bhargavaea beijingensis</name>
    <dbReference type="NCBI Taxonomy" id="426756"/>
    <lineage>
        <taxon>Bacteria</taxon>
        <taxon>Bacillati</taxon>
        <taxon>Bacillota</taxon>
        <taxon>Bacilli</taxon>
        <taxon>Bacillales</taxon>
        <taxon>Caryophanaceae</taxon>
        <taxon>Bhargavaea</taxon>
    </lineage>
</organism>
<feature type="compositionally biased region" description="Basic and acidic residues" evidence="1">
    <location>
        <begin position="47"/>
        <end position="56"/>
    </location>
</feature>
<dbReference type="AlphaFoldDB" id="A0A1G7A892"/>
<name>A0A1G7A892_9BACL</name>
<protein>
    <submittedName>
        <fullName evidence="3">Uncharacterized protein</fullName>
    </submittedName>
</protein>
<feature type="compositionally biased region" description="Acidic residues" evidence="1">
    <location>
        <begin position="61"/>
        <end position="75"/>
    </location>
</feature>
<dbReference type="EMBL" id="FNAR01000003">
    <property type="protein sequence ID" value="SDE11000.1"/>
    <property type="molecule type" value="Genomic_DNA"/>
</dbReference>
<evidence type="ECO:0000313" key="2">
    <source>
        <dbReference type="EMBL" id="RSK35547.1"/>
    </source>
</evidence>
<keyword evidence="5" id="KW-1185">Reference proteome</keyword>
<evidence type="ECO:0000256" key="1">
    <source>
        <dbReference type="SAM" id="MobiDB-lite"/>
    </source>
</evidence>
<feature type="region of interest" description="Disordered" evidence="1">
    <location>
        <begin position="1"/>
        <end position="75"/>
    </location>
</feature>
<gene>
    <name evidence="2" type="ORF">EJA12_02955</name>
    <name evidence="3" type="ORF">SAMN04488126_103236</name>
</gene>
<feature type="compositionally biased region" description="Basic and acidic residues" evidence="1">
    <location>
        <begin position="11"/>
        <end position="27"/>
    </location>
</feature>
<sequence>MTNPRPVCIECGKEFDPGRSSESDRCPDCITPDEEANPAGGPSAYVEDPHDTRPPDPYDPNPDDLEPKDYEEDGE</sequence>
<reference evidence="3 4" key="1">
    <citation type="submission" date="2016-10" db="EMBL/GenBank/DDBJ databases">
        <authorList>
            <person name="de Groot N.N."/>
        </authorList>
    </citation>
    <scope>NUCLEOTIDE SEQUENCE [LARGE SCALE GENOMIC DNA]</scope>
    <source>
        <strain evidence="3 4">CGMCC 1.6762</strain>
    </source>
</reference>
<dbReference type="Proteomes" id="UP000272481">
    <property type="component" value="Unassembled WGS sequence"/>
</dbReference>
<dbReference type="Proteomes" id="UP000198823">
    <property type="component" value="Unassembled WGS sequence"/>
</dbReference>
<dbReference type="RefSeq" id="WP_092094980.1">
    <property type="nucleotide sequence ID" value="NZ_FNAR01000003.1"/>
</dbReference>
<accession>A0A1G7A892</accession>
<evidence type="ECO:0000313" key="5">
    <source>
        <dbReference type="Proteomes" id="UP000272481"/>
    </source>
</evidence>
<evidence type="ECO:0000313" key="4">
    <source>
        <dbReference type="Proteomes" id="UP000198823"/>
    </source>
</evidence>
<proteinExistence type="predicted"/>
<dbReference type="OrthoDB" id="2453739at2"/>
<dbReference type="EMBL" id="RWGW01000005">
    <property type="protein sequence ID" value="RSK35547.1"/>
    <property type="molecule type" value="Genomic_DNA"/>
</dbReference>